<reference evidence="1 2" key="1">
    <citation type="submission" date="2023-01" db="EMBL/GenBank/DDBJ databases">
        <title>Analysis of 21 Apiospora genomes using comparative genomics revels a genus with tremendous synthesis potential of carbohydrate active enzymes and secondary metabolites.</title>
        <authorList>
            <person name="Sorensen T."/>
        </authorList>
    </citation>
    <scope>NUCLEOTIDE SEQUENCE [LARGE SCALE GENOMIC DNA]</scope>
    <source>
        <strain evidence="1 2">CBS 83171</strain>
    </source>
</reference>
<dbReference type="EMBL" id="JAQQWM010000007">
    <property type="protein sequence ID" value="KAK8057096.1"/>
    <property type="molecule type" value="Genomic_DNA"/>
</dbReference>
<protein>
    <submittedName>
        <fullName evidence="1">Uncharacterized protein</fullName>
    </submittedName>
</protein>
<evidence type="ECO:0000313" key="1">
    <source>
        <dbReference type="EMBL" id="KAK8057096.1"/>
    </source>
</evidence>
<sequence>MSTTRPRIKLCFEEIAGEYRIFLLEHDVYLREVVYDKERERLYVPRPFIGSVPPSTIEVVSVLPRPEQPIRDWALGRFSNPYGFHLYSHRGGMSAYVTAAPNEKGKLWIDVDEGEVTIEHDTRLKSRPSVSGNDTEEVDLASGMIVGRVTVGFLTTPGDAESGLLQFSSQEARKCPRVNEGQPPLPAIADRVARKIRAHFHVGKIYIMPKEVMLV</sequence>
<comment type="caution">
    <text evidence="1">The sequence shown here is derived from an EMBL/GenBank/DDBJ whole genome shotgun (WGS) entry which is preliminary data.</text>
</comment>
<name>A0ABR1UG62_9PEZI</name>
<accession>A0ABR1UG62</accession>
<evidence type="ECO:0000313" key="2">
    <source>
        <dbReference type="Proteomes" id="UP001446871"/>
    </source>
</evidence>
<gene>
    <name evidence="1" type="ORF">PG996_011033</name>
</gene>
<keyword evidence="2" id="KW-1185">Reference proteome</keyword>
<dbReference type="Proteomes" id="UP001446871">
    <property type="component" value="Unassembled WGS sequence"/>
</dbReference>
<organism evidence="1 2">
    <name type="scientific">Apiospora saccharicola</name>
    <dbReference type="NCBI Taxonomy" id="335842"/>
    <lineage>
        <taxon>Eukaryota</taxon>
        <taxon>Fungi</taxon>
        <taxon>Dikarya</taxon>
        <taxon>Ascomycota</taxon>
        <taxon>Pezizomycotina</taxon>
        <taxon>Sordariomycetes</taxon>
        <taxon>Xylariomycetidae</taxon>
        <taxon>Amphisphaeriales</taxon>
        <taxon>Apiosporaceae</taxon>
        <taxon>Apiospora</taxon>
    </lineage>
</organism>
<proteinExistence type="predicted"/>